<protein>
    <submittedName>
        <fullName evidence="1">Uncharacterized protein</fullName>
    </submittedName>
</protein>
<reference evidence="1" key="1">
    <citation type="submission" date="2022-07" db="EMBL/GenBank/DDBJ databases">
        <title>Phylogenomic reconstructions and comparative analyses of Kickxellomycotina fungi.</title>
        <authorList>
            <person name="Reynolds N.K."/>
            <person name="Stajich J.E."/>
            <person name="Barry K."/>
            <person name="Grigoriev I.V."/>
            <person name="Crous P."/>
            <person name="Smith M.E."/>
        </authorList>
    </citation>
    <scope>NUCLEOTIDE SEQUENCE</scope>
    <source>
        <strain evidence="1">NRRL 5244</strain>
    </source>
</reference>
<name>A0ACC1J049_9FUNG</name>
<accession>A0ACC1J049</accession>
<comment type="caution">
    <text evidence="1">The sequence shown here is derived from an EMBL/GenBank/DDBJ whole genome shotgun (WGS) entry which is preliminary data.</text>
</comment>
<evidence type="ECO:0000313" key="1">
    <source>
        <dbReference type="EMBL" id="KAJ1932472.1"/>
    </source>
</evidence>
<evidence type="ECO:0000313" key="2">
    <source>
        <dbReference type="Proteomes" id="UP001150603"/>
    </source>
</evidence>
<organism evidence="1 2">
    <name type="scientific">Linderina macrospora</name>
    <dbReference type="NCBI Taxonomy" id="4868"/>
    <lineage>
        <taxon>Eukaryota</taxon>
        <taxon>Fungi</taxon>
        <taxon>Fungi incertae sedis</taxon>
        <taxon>Zoopagomycota</taxon>
        <taxon>Kickxellomycotina</taxon>
        <taxon>Kickxellomycetes</taxon>
        <taxon>Kickxellales</taxon>
        <taxon>Kickxellaceae</taxon>
        <taxon>Linderina</taxon>
    </lineage>
</organism>
<dbReference type="Proteomes" id="UP001150603">
    <property type="component" value="Unassembled WGS sequence"/>
</dbReference>
<sequence length="90" mass="9601">MDSFKPSTVSYQPHMRRRSSVSSNGSSAAADSLPSSPVSLTAPSLPVFERALGYTYVCEGCGFGTNLLSSYMPHISNPCGEPVKITWGKL</sequence>
<keyword evidence="2" id="KW-1185">Reference proteome</keyword>
<dbReference type="EMBL" id="JANBPW010005509">
    <property type="protein sequence ID" value="KAJ1932472.1"/>
    <property type="molecule type" value="Genomic_DNA"/>
</dbReference>
<proteinExistence type="predicted"/>
<gene>
    <name evidence="1" type="ORF">FBU59_006362</name>
</gene>